<dbReference type="SUPFAM" id="SSF53649">
    <property type="entry name" value="Alkaline phosphatase-like"/>
    <property type="match status" value="1"/>
</dbReference>
<dbReference type="Gene3D" id="3.40.720.10">
    <property type="entry name" value="Alkaline Phosphatase, subunit A"/>
    <property type="match status" value="2"/>
</dbReference>
<dbReference type="RefSeq" id="WP_012567693.1">
    <property type="nucleotide sequence ID" value="NC_011420.2"/>
</dbReference>
<gene>
    <name evidence="1" type="ordered locus">RC1_2530</name>
</gene>
<evidence type="ECO:0000313" key="1">
    <source>
        <dbReference type="EMBL" id="ACI99911.1"/>
    </source>
</evidence>
<sequence>MTCPVIAIGLDSAEHTLVQRWMREGRLPTLARLWNEGLHAELDNFAVYSAELPWTTFLTGSVPERTGYWTPILYDALTYSVRQRGGYGFDPVPPFYALGPDWKVAVFDVPQSVISDRVSGVQALAWGAHSPQTPRASSPPGLMDELIARHGDHPAFLDDNLEPWETGREGPFLEKMLTGIRRRGEICADLMRRDRWNLFLTVFGEPHSAGHALWHRSDPAHPLYEPPADGVDPVLQVQEEVDRACARILEAAPADARVLLFSVHGMEGNSMDLPSMFFLPELMYRYSMGRAAFADGTPGAPLPEPRSLLRDRHWAAEVYARKVDVNPLRRLARRHARFDYTWEIEKRLGWGGGPAHPNHYDDLRFIPAMWYANCWPQMRAFALPSFADGYVRINLKGREANGIVDPADYDRTCEDIARTIRDLVNPRNGRPIARTVHRTRANPLPDDPTLAEADLVVEWDPVPADVADHPVHGRIGPVPYRRTGSHTSEGFAVIAGPGIPHGSLPKGHGTDMAPTILHLMGAPVPNSLDGVSLLNRPEPEPLRGAAE</sequence>
<evidence type="ECO:0000313" key="2">
    <source>
        <dbReference type="Proteomes" id="UP000001591"/>
    </source>
</evidence>
<organism evidence="1 2">
    <name type="scientific">Rhodospirillum centenum (strain ATCC 51521 / SW)</name>
    <dbReference type="NCBI Taxonomy" id="414684"/>
    <lineage>
        <taxon>Bacteria</taxon>
        <taxon>Pseudomonadati</taxon>
        <taxon>Pseudomonadota</taxon>
        <taxon>Alphaproteobacteria</taxon>
        <taxon>Rhodospirillales</taxon>
        <taxon>Rhodospirillaceae</taxon>
        <taxon>Rhodospirillum</taxon>
    </lineage>
</organism>
<reference evidence="1 2" key="1">
    <citation type="journal article" date="2010" name="BMC Genomics">
        <title>Metabolic flexibility revealed in the genome of the cyst-forming alpha-1 proteobacterium Rhodospirillum centenum.</title>
        <authorList>
            <person name="Lu Y.K."/>
            <person name="Marden J."/>
            <person name="Han M."/>
            <person name="Swingley W.D."/>
            <person name="Mastrian S.D."/>
            <person name="Chowdhury S.R."/>
            <person name="Hao J."/>
            <person name="Helmy T."/>
            <person name="Kim S."/>
            <person name="Kurdoglu A.A."/>
            <person name="Matthies H.J."/>
            <person name="Rollo D."/>
            <person name="Stothard P."/>
            <person name="Blankenship R.E."/>
            <person name="Bauer C.E."/>
            <person name="Touchman J.W."/>
        </authorList>
    </citation>
    <scope>NUCLEOTIDE SEQUENCE [LARGE SCALE GENOMIC DNA]</scope>
    <source>
        <strain evidence="2">ATCC 51521 / SW</strain>
    </source>
</reference>
<evidence type="ECO:0008006" key="3">
    <source>
        <dbReference type="Google" id="ProtNLM"/>
    </source>
</evidence>
<dbReference type="Proteomes" id="UP000001591">
    <property type="component" value="Chromosome"/>
</dbReference>
<protein>
    <recommendedName>
        <fullName evidence="3">Type I phosphodiesterase</fullName>
    </recommendedName>
</protein>
<keyword evidence="2" id="KW-1185">Reference proteome</keyword>
<dbReference type="KEGG" id="rce:RC1_2530"/>
<dbReference type="EMBL" id="CP000613">
    <property type="protein sequence ID" value="ACI99911.1"/>
    <property type="molecule type" value="Genomic_DNA"/>
</dbReference>
<dbReference type="STRING" id="414684.RC1_2530"/>
<dbReference type="HOGENOM" id="CLU_024306_0_0_5"/>
<dbReference type="OrthoDB" id="3590172at2"/>
<dbReference type="InterPro" id="IPR017850">
    <property type="entry name" value="Alkaline_phosphatase_core_sf"/>
</dbReference>
<dbReference type="AlphaFoldDB" id="B6IU34"/>
<dbReference type="eggNOG" id="COG3379">
    <property type="taxonomic scope" value="Bacteria"/>
</dbReference>
<proteinExistence type="predicted"/>
<name>B6IU34_RHOCS</name>
<dbReference type="Pfam" id="PF01663">
    <property type="entry name" value="Phosphodiest"/>
    <property type="match status" value="1"/>
</dbReference>
<dbReference type="InterPro" id="IPR002591">
    <property type="entry name" value="Phosphodiest/P_Trfase"/>
</dbReference>
<accession>B6IU34</accession>